<reference evidence="3" key="1">
    <citation type="submission" date="2016-06" db="EMBL/GenBank/DDBJ databases">
        <title>Parallel loss of symbiosis genes in relatives of nitrogen-fixing non-legume Parasponia.</title>
        <authorList>
            <person name="Van Velzen R."/>
            <person name="Holmer R."/>
            <person name="Bu F."/>
            <person name="Rutten L."/>
            <person name="Van Zeijl A."/>
            <person name="Liu W."/>
            <person name="Santuari L."/>
            <person name="Cao Q."/>
            <person name="Sharma T."/>
            <person name="Shen D."/>
            <person name="Roswanjaya Y."/>
            <person name="Wardhani T."/>
            <person name="Kalhor M.S."/>
            <person name="Jansen J."/>
            <person name="Van den Hoogen J."/>
            <person name="Gungor B."/>
            <person name="Hartog M."/>
            <person name="Hontelez J."/>
            <person name="Verver J."/>
            <person name="Yang W.-C."/>
            <person name="Schijlen E."/>
            <person name="Repin R."/>
            <person name="Schilthuizen M."/>
            <person name="Schranz E."/>
            <person name="Heidstra R."/>
            <person name="Miyata K."/>
            <person name="Fedorova E."/>
            <person name="Kohlen W."/>
            <person name="Bisseling T."/>
            <person name="Smit S."/>
            <person name="Geurts R."/>
        </authorList>
    </citation>
    <scope>NUCLEOTIDE SEQUENCE [LARGE SCALE GENOMIC DNA]</scope>
    <source>
        <strain evidence="3">cv. RG33-2</strain>
    </source>
</reference>
<dbReference type="Proteomes" id="UP000237000">
    <property type="component" value="Unassembled WGS sequence"/>
</dbReference>
<sequence length="63" mass="6917">WEEEGGCYKVEKDKNRGRGGLKKRELSPLSTIATALSAAAAASNFSSAAYFRLSQIRFFCLTL</sequence>
<feature type="non-terminal residue" evidence="2">
    <location>
        <position position="1"/>
    </location>
</feature>
<organism evidence="2 3">
    <name type="scientific">Trema orientale</name>
    <name type="common">Charcoal tree</name>
    <name type="synonym">Celtis orientalis</name>
    <dbReference type="NCBI Taxonomy" id="63057"/>
    <lineage>
        <taxon>Eukaryota</taxon>
        <taxon>Viridiplantae</taxon>
        <taxon>Streptophyta</taxon>
        <taxon>Embryophyta</taxon>
        <taxon>Tracheophyta</taxon>
        <taxon>Spermatophyta</taxon>
        <taxon>Magnoliopsida</taxon>
        <taxon>eudicotyledons</taxon>
        <taxon>Gunneridae</taxon>
        <taxon>Pentapetalae</taxon>
        <taxon>rosids</taxon>
        <taxon>fabids</taxon>
        <taxon>Rosales</taxon>
        <taxon>Cannabaceae</taxon>
        <taxon>Trema</taxon>
    </lineage>
</organism>
<protein>
    <submittedName>
        <fullName evidence="2">Uncharacterized protein</fullName>
    </submittedName>
</protein>
<gene>
    <name evidence="2" type="ORF">TorRG33x02_063230</name>
</gene>
<proteinExistence type="predicted"/>
<accession>A0A2P5FIY3</accession>
<evidence type="ECO:0000313" key="2">
    <source>
        <dbReference type="EMBL" id="PON97733.1"/>
    </source>
</evidence>
<comment type="caution">
    <text evidence="2">The sequence shown here is derived from an EMBL/GenBank/DDBJ whole genome shotgun (WGS) entry which is preliminary data.</text>
</comment>
<feature type="compositionally biased region" description="Basic and acidic residues" evidence="1">
    <location>
        <begin position="9"/>
        <end position="20"/>
    </location>
</feature>
<name>A0A2P5FIY3_TREOI</name>
<dbReference type="EMBL" id="JXTC01000029">
    <property type="protein sequence ID" value="PON97733.1"/>
    <property type="molecule type" value="Genomic_DNA"/>
</dbReference>
<dbReference type="InParanoid" id="A0A2P5FIY3"/>
<feature type="region of interest" description="Disordered" evidence="1">
    <location>
        <begin position="1"/>
        <end position="20"/>
    </location>
</feature>
<dbReference type="AlphaFoldDB" id="A0A2P5FIY3"/>
<keyword evidence="3" id="KW-1185">Reference proteome</keyword>
<evidence type="ECO:0000256" key="1">
    <source>
        <dbReference type="SAM" id="MobiDB-lite"/>
    </source>
</evidence>
<evidence type="ECO:0000313" key="3">
    <source>
        <dbReference type="Proteomes" id="UP000237000"/>
    </source>
</evidence>